<dbReference type="Proteomes" id="UP000663760">
    <property type="component" value="Chromosome 5"/>
</dbReference>
<protein>
    <submittedName>
        <fullName evidence="2">Uncharacterized protein</fullName>
    </submittedName>
</protein>
<feature type="transmembrane region" description="Helical" evidence="1">
    <location>
        <begin position="89"/>
        <end position="107"/>
    </location>
</feature>
<sequence length="108" mass="12279">MKMIVQCGLSCMDLTTTPGLWLQHSFQMPILANHSRWMGAEGREELRAPIIMEYSFPVEEKTMSPTSTSHRMASSCAFLNSPRRLFEKVTCLAAVFSIFLIFIFSRAI</sequence>
<keyword evidence="1" id="KW-0812">Transmembrane</keyword>
<gene>
    <name evidence="2" type="ORF">SI8410_05006473</name>
</gene>
<reference evidence="2" key="1">
    <citation type="submission" date="2020-02" db="EMBL/GenBank/DDBJ databases">
        <authorList>
            <person name="Scholz U."/>
            <person name="Mascher M."/>
            <person name="Fiebig A."/>
        </authorList>
    </citation>
    <scope>NUCLEOTIDE SEQUENCE</scope>
</reference>
<evidence type="ECO:0000313" key="2">
    <source>
        <dbReference type="EMBL" id="CAA7395810.1"/>
    </source>
</evidence>
<keyword evidence="1" id="KW-0472">Membrane</keyword>
<keyword evidence="1" id="KW-1133">Transmembrane helix</keyword>
<dbReference type="AlphaFoldDB" id="A0A7I8KDI7"/>
<evidence type="ECO:0000256" key="1">
    <source>
        <dbReference type="SAM" id="Phobius"/>
    </source>
</evidence>
<dbReference type="EMBL" id="LR746268">
    <property type="protein sequence ID" value="CAA7395810.1"/>
    <property type="molecule type" value="Genomic_DNA"/>
</dbReference>
<organism evidence="2 3">
    <name type="scientific">Spirodela intermedia</name>
    <name type="common">Intermediate duckweed</name>
    <dbReference type="NCBI Taxonomy" id="51605"/>
    <lineage>
        <taxon>Eukaryota</taxon>
        <taxon>Viridiplantae</taxon>
        <taxon>Streptophyta</taxon>
        <taxon>Embryophyta</taxon>
        <taxon>Tracheophyta</taxon>
        <taxon>Spermatophyta</taxon>
        <taxon>Magnoliopsida</taxon>
        <taxon>Liliopsida</taxon>
        <taxon>Araceae</taxon>
        <taxon>Lemnoideae</taxon>
        <taxon>Spirodela</taxon>
    </lineage>
</organism>
<name>A0A7I8KDI7_SPIIN</name>
<keyword evidence="3" id="KW-1185">Reference proteome</keyword>
<accession>A0A7I8KDI7</accession>
<evidence type="ECO:0000313" key="3">
    <source>
        <dbReference type="Proteomes" id="UP000663760"/>
    </source>
</evidence>
<proteinExistence type="predicted"/>